<feature type="region of interest" description="Disordered" evidence="1">
    <location>
        <begin position="53"/>
        <end position="72"/>
    </location>
</feature>
<keyword evidence="3" id="KW-1185">Reference proteome</keyword>
<name>A0ABU6REY9_9FABA</name>
<gene>
    <name evidence="2" type="ORF">PIB30_041224</name>
</gene>
<evidence type="ECO:0000313" key="3">
    <source>
        <dbReference type="Proteomes" id="UP001341840"/>
    </source>
</evidence>
<evidence type="ECO:0000313" key="2">
    <source>
        <dbReference type="EMBL" id="MED6122600.1"/>
    </source>
</evidence>
<dbReference type="Proteomes" id="UP001341840">
    <property type="component" value="Unassembled WGS sequence"/>
</dbReference>
<comment type="caution">
    <text evidence="2">The sequence shown here is derived from an EMBL/GenBank/DDBJ whole genome shotgun (WGS) entry which is preliminary data.</text>
</comment>
<reference evidence="2 3" key="1">
    <citation type="journal article" date="2023" name="Plants (Basel)">
        <title>Bridging the Gap: Combining Genomics and Transcriptomics Approaches to Understand Stylosanthes scabra, an Orphan Legume from the Brazilian Caatinga.</title>
        <authorList>
            <person name="Ferreira-Neto J.R.C."/>
            <person name="da Silva M.D."/>
            <person name="Binneck E."/>
            <person name="de Melo N.F."/>
            <person name="da Silva R.H."/>
            <person name="de Melo A.L.T.M."/>
            <person name="Pandolfi V."/>
            <person name="Bustamante F.O."/>
            <person name="Brasileiro-Vidal A.C."/>
            <person name="Benko-Iseppon A.M."/>
        </authorList>
    </citation>
    <scope>NUCLEOTIDE SEQUENCE [LARGE SCALE GENOMIC DNA]</scope>
    <source>
        <tissue evidence="2">Leaves</tissue>
    </source>
</reference>
<proteinExistence type="predicted"/>
<sequence>MPVGRRSACSPSRCLPPVGSVSEVCESVPLGIVIAVEEDVGALADIHEGRVDPMDMQAGSSVTHSWVLRSTP</sequence>
<feature type="compositionally biased region" description="Polar residues" evidence="1">
    <location>
        <begin position="58"/>
        <end position="72"/>
    </location>
</feature>
<organism evidence="2 3">
    <name type="scientific">Stylosanthes scabra</name>
    <dbReference type="NCBI Taxonomy" id="79078"/>
    <lineage>
        <taxon>Eukaryota</taxon>
        <taxon>Viridiplantae</taxon>
        <taxon>Streptophyta</taxon>
        <taxon>Embryophyta</taxon>
        <taxon>Tracheophyta</taxon>
        <taxon>Spermatophyta</taxon>
        <taxon>Magnoliopsida</taxon>
        <taxon>eudicotyledons</taxon>
        <taxon>Gunneridae</taxon>
        <taxon>Pentapetalae</taxon>
        <taxon>rosids</taxon>
        <taxon>fabids</taxon>
        <taxon>Fabales</taxon>
        <taxon>Fabaceae</taxon>
        <taxon>Papilionoideae</taxon>
        <taxon>50 kb inversion clade</taxon>
        <taxon>dalbergioids sensu lato</taxon>
        <taxon>Dalbergieae</taxon>
        <taxon>Pterocarpus clade</taxon>
        <taxon>Stylosanthes</taxon>
    </lineage>
</organism>
<protein>
    <submittedName>
        <fullName evidence="2">Uncharacterized protein</fullName>
    </submittedName>
</protein>
<accession>A0ABU6REY9</accession>
<dbReference type="EMBL" id="JASCZI010030435">
    <property type="protein sequence ID" value="MED6122600.1"/>
    <property type="molecule type" value="Genomic_DNA"/>
</dbReference>
<evidence type="ECO:0000256" key="1">
    <source>
        <dbReference type="SAM" id="MobiDB-lite"/>
    </source>
</evidence>